<evidence type="ECO:0000313" key="2">
    <source>
        <dbReference type="Proteomes" id="UP001189624"/>
    </source>
</evidence>
<feature type="non-terminal residue" evidence="1">
    <location>
        <position position="1"/>
    </location>
</feature>
<protein>
    <submittedName>
        <fullName evidence="1">Uncharacterized protein</fullName>
    </submittedName>
</protein>
<name>A0AA86S987_9FABA</name>
<organism evidence="1 2">
    <name type="scientific">Sphenostylis stenocarpa</name>
    <dbReference type="NCBI Taxonomy" id="92480"/>
    <lineage>
        <taxon>Eukaryota</taxon>
        <taxon>Viridiplantae</taxon>
        <taxon>Streptophyta</taxon>
        <taxon>Embryophyta</taxon>
        <taxon>Tracheophyta</taxon>
        <taxon>Spermatophyta</taxon>
        <taxon>Magnoliopsida</taxon>
        <taxon>eudicotyledons</taxon>
        <taxon>Gunneridae</taxon>
        <taxon>Pentapetalae</taxon>
        <taxon>rosids</taxon>
        <taxon>fabids</taxon>
        <taxon>Fabales</taxon>
        <taxon>Fabaceae</taxon>
        <taxon>Papilionoideae</taxon>
        <taxon>50 kb inversion clade</taxon>
        <taxon>NPAAA clade</taxon>
        <taxon>indigoferoid/millettioid clade</taxon>
        <taxon>Phaseoleae</taxon>
        <taxon>Sphenostylis</taxon>
    </lineage>
</organism>
<sequence>KVLNCWFLKRANKREWIIEMHGVGLGLAVAEEAMKGFQSIISIDNCEGCVKRCLA</sequence>
<gene>
    <name evidence="1" type="ORF">AYBTSS11_LOCUS13134</name>
</gene>
<dbReference type="Proteomes" id="UP001189624">
    <property type="component" value="Chromosome 4"/>
</dbReference>
<dbReference type="EMBL" id="OY731401">
    <property type="protein sequence ID" value="CAJ1948334.1"/>
    <property type="molecule type" value="Genomic_DNA"/>
</dbReference>
<dbReference type="AlphaFoldDB" id="A0AA86S987"/>
<keyword evidence="2" id="KW-1185">Reference proteome</keyword>
<reference evidence="1" key="1">
    <citation type="submission" date="2023-10" db="EMBL/GenBank/DDBJ databases">
        <authorList>
            <person name="Domelevo Entfellner J.-B."/>
        </authorList>
    </citation>
    <scope>NUCLEOTIDE SEQUENCE</scope>
</reference>
<accession>A0AA86S987</accession>
<feature type="non-terminal residue" evidence="1">
    <location>
        <position position="55"/>
    </location>
</feature>
<proteinExistence type="predicted"/>
<evidence type="ECO:0000313" key="1">
    <source>
        <dbReference type="EMBL" id="CAJ1948334.1"/>
    </source>
</evidence>
<dbReference type="Gramene" id="rna-AYBTSS11_LOCUS13134">
    <property type="protein sequence ID" value="CAJ1948334.1"/>
    <property type="gene ID" value="gene-AYBTSS11_LOCUS13134"/>
</dbReference>